<evidence type="ECO:0000256" key="4">
    <source>
        <dbReference type="ARBA" id="ARBA00022692"/>
    </source>
</evidence>
<dbReference type="SUPFAM" id="SSF54631">
    <property type="entry name" value="CBS-domain pair"/>
    <property type="match status" value="1"/>
</dbReference>
<evidence type="ECO:0000256" key="8">
    <source>
        <dbReference type="ARBA" id="ARBA00023136"/>
    </source>
</evidence>
<evidence type="ECO:0000256" key="3">
    <source>
        <dbReference type="ARBA" id="ARBA00022475"/>
    </source>
</evidence>
<feature type="domain" description="CNNM transmembrane" evidence="13">
    <location>
        <begin position="12"/>
        <end position="201"/>
    </location>
</feature>
<dbReference type="InterPro" id="IPR000644">
    <property type="entry name" value="CBS_dom"/>
</dbReference>
<dbReference type="GO" id="GO:0005886">
    <property type="term" value="C:plasma membrane"/>
    <property type="evidence" value="ECO:0007669"/>
    <property type="project" value="UniProtKB-SubCell"/>
</dbReference>
<dbReference type="Pfam" id="PF01595">
    <property type="entry name" value="CNNM"/>
    <property type="match status" value="1"/>
</dbReference>
<sequence length="439" mass="49299">MESFSQVINEVIPVSAWIALSISGLLLVVSGFMSSSEVAFFSLSPSDIDTIKEEEHPADQGLIELLKDSERLLATILIGNNLVNVAIVILTGYAFAQIFDFTHAPALGFIFQTVILTLLLLLFGEIIPKVYAQAHPLAFSRFSSGKMALISRILYPFSSFLMRSTSMLTRRMQPKRYDLSVDDLSQAVDLLEGHEPEEKELFEDIINFHNKTASEIMVPRVDMVDIDVAWDFHRMLHFALDSGYSRIPVYEGSEDNIRGILYLKDLIPYKEQEADFDWTKLIRDALFIPENKPLDDLLEEFRSTKKHIAVVVDEYGGTSGIVTMEDLLEEIVGEISDEYDEEELPYKRLPDGSYLFEGGTPLTDVLRALDLEQGTFGKAEEQVDTLGGLVLELKQDLPRKGDLVTAGEWSFRVTSLEKFRITEVQVIPPPADDTTSGTV</sequence>
<dbReference type="Pfam" id="PF00571">
    <property type="entry name" value="CBS"/>
    <property type="match status" value="1"/>
</dbReference>
<dbReference type="Proteomes" id="UP000070224">
    <property type="component" value="Unassembled WGS sequence"/>
</dbReference>
<dbReference type="InterPro" id="IPR002550">
    <property type="entry name" value="CNNM"/>
</dbReference>
<keyword evidence="15" id="KW-1185">Reference proteome</keyword>
<feature type="transmembrane region" description="Helical" evidence="11">
    <location>
        <begin position="72"/>
        <end position="95"/>
    </location>
</feature>
<dbReference type="SUPFAM" id="SSF56176">
    <property type="entry name" value="FAD-binding/transporter-associated domain-like"/>
    <property type="match status" value="1"/>
</dbReference>
<dbReference type="InterPro" id="IPR036318">
    <property type="entry name" value="FAD-bd_PCMH-like_sf"/>
</dbReference>
<evidence type="ECO:0000256" key="9">
    <source>
        <dbReference type="PROSITE-ProRule" id="PRU00703"/>
    </source>
</evidence>
<dbReference type="STRING" id="322095.HMPREF3185_00423"/>
<dbReference type="InterPro" id="IPR019862">
    <property type="entry name" value="Motility-assoc_prot_GldE"/>
</dbReference>
<protein>
    <submittedName>
        <fullName evidence="14">Gliding motility-associated protein GldE</fullName>
    </submittedName>
</protein>
<evidence type="ECO:0000259" key="12">
    <source>
        <dbReference type="PROSITE" id="PS51371"/>
    </source>
</evidence>
<dbReference type="SMART" id="SM01091">
    <property type="entry name" value="CorC_HlyC"/>
    <property type="match status" value="1"/>
</dbReference>
<dbReference type="PANTHER" id="PTHR22777:SF32">
    <property type="entry name" value="UPF0053 INNER MEMBRANE PROTEIN YFJD"/>
    <property type="match status" value="1"/>
</dbReference>
<feature type="transmembrane region" description="Helical" evidence="11">
    <location>
        <begin position="12"/>
        <end position="33"/>
    </location>
</feature>
<feature type="domain" description="CBS" evidence="12">
    <location>
        <begin position="281"/>
        <end position="338"/>
    </location>
</feature>
<dbReference type="PANTHER" id="PTHR22777">
    <property type="entry name" value="HEMOLYSIN-RELATED"/>
    <property type="match status" value="1"/>
</dbReference>
<dbReference type="CDD" id="cd04590">
    <property type="entry name" value="CBS_pair_CorC_HlyC_assoc"/>
    <property type="match status" value="1"/>
</dbReference>
<comment type="caution">
    <text evidence="14">The sequence shown here is derived from an EMBL/GenBank/DDBJ whole genome shotgun (WGS) entry which is preliminary data.</text>
</comment>
<dbReference type="Pfam" id="PF03471">
    <property type="entry name" value="CorC_HlyC"/>
    <property type="match status" value="1"/>
</dbReference>
<dbReference type="EMBL" id="LSDK01000030">
    <property type="protein sequence ID" value="KXB77666.1"/>
    <property type="molecule type" value="Genomic_DNA"/>
</dbReference>
<evidence type="ECO:0000256" key="1">
    <source>
        <dbReference type="ARBA" id="ARBA00004651"/>
    </source>
</evidence>
<reference evidence="15" key="1">
    <citation type="submission" date="2016-01" db="EMBL/GenBank/DDBJ databases">
        <authorList>
            <person name="Mitreva M."/>
            <person name="Pepin K.H."/>
            <person name="Mihindukulasuriya K.A."/>
            <person name="Fulton R."/>
            <person name="Fronick C."/>
            <person name="O'Laughlin M."/>
            <person name="Miner T."/>
            <person name="Herter B."/>
            <person name="Rosa B.A."/>
            <person name="Cordes M."/>
            <person name="Tomlinson C."/>
            <person name="Wollam A."/>
            <person name="Palsikar V.B."/>
            <person name="Mardis E.R."/>
            <person name="Wilson R.K."/>
        </authorList>
    </citation>
    <scope>NUCLEOTIDE SEQUENCE [LARGE SCALE GENOMIC DNA]</scope>
    <source>
        <strain evidence="15">KA00683</strain>
    </source>
</reference>
<keyword evidence="6 10" id="KW-1133">Transmembrane helix</keyword>
<evidence type="ECO:0000256" key="7">
    <source>
        <dbReference type="ARBA" id="ARBA00023122"/>
    </source>
</evidence>
<evidence type="ECO:0000313" key="14">
    <source>
        <dbReference type="EMBL" id="KXB77666.1"/>
    </source>
</evidence>
<evidence type="ECO:0000256" key="5">
    <source>
        <dbReference type="ARBA" id="ARBA00022737"/>
    </source>
</evidence>
<comment type="subcellular location">
    <subcellularLocation>
        <location evidence="1">Cell membrane</location>
        <topology evidence="1">Multi-pass membrane protein</topology>
    </subcellularLocation>
</comment>
<evidence type="ECO:0000256" key="10">
    <source>
        <dbReference type="PROSITE-ProRule" id="PRU01193"/>
    </source>
</evidence>
<keyword evidence="8 10" id="KW-0472">Membrane</keyword>
<evidence type="ECO:0000256" key="11">
    <source>
        <dbReference type="SAM" id="Phobius"/>
    </source>
</evidence>
<gene>
    <name evidence="14" type="ORF">HMPREF3185_00423</name>
</gene>
<dbReference type="InterPro" id="IPR044751">
    <property type="entry name" value="Ion_transp-like_CBS"/>
</dbReference>
<dbReference type="NCBIfam" id="TIGR03520">
    <property type="entry name" value="GldE"/>
    <property type="match status" value="1"/>
</dbReference>
<evidence type="ECO:0000256" key="2">
    <source>
        <dbReference type="ARBA" id="ARBA00006337"/>
    </source>
</evidence>
<keyword evidence="4 10" id="KW-0812">Transmembrane</keyword>
<keyword evidence="5" id="KW-0677">Repeat</keyword>
<name>A0A134BCI6_9PORP</name>
<comment type="similarity">
    <text evidence="2">Belongs to the UPF0053 family.</text>
</comment>
<keyword evidence="3" id="KW-1003">Cell membrane</keyword>
<dbReference type="RefSeq" id="WP_060934946.1">
    <property type="nucleotide sequence ID" value="NZ_KQ960419.1"/>
</dbReference>
<dbReference type="PROSITE" id="PS51371">
    <property type="entry name" value="CBS"/>
    <property type="match status" value="2"/>
</dbReference>
<dbReference type="InterPro" id="IPR005170">
    <property type="entry name" value="Transptr-assoc_dom"/>
</dbReference>
<dbReference type="AlphaFoldDB" id="A0A134BCI6"/>
<dbReference type="PATRIC" id="fig|322095.3.peg.418"/>
<feature type="domain" description="CBS" evidence="12">
    <location>
        <begin position="217"/>
        <end position="276"/>
    </location>
</feature>
<evidence type="ECO:0000256" key="6">
    <source>
        <dbReference type="ARBA" id="ARBA00022989"/>
    </source>
</evidence>
<dbReference type="GO" id="GO:0050660">
    <property type="term" value="F:flavin adenine dinucleotide binding"/>
    <property type="evidence" value="ECO:0007669"/>
    <property type="project" value="InterPro"/>
</dbReference>
<dbReference type="Gene3D" id="3.10.580.10">
    <property type="entry name" value="CBS-domain"/>
    <property type="match status" value="1"/>
</dbReference>
<proteinExistence type="inferred from homology"/>
<dbReference type="Gene3D" id="3.30.465.10">
    <property type="match status" value="1"/>
</dbReference>
<dbReference type="PROSITE" id="PS51846">
    <property type="entry name" value="CNNM"/>
    <property type="match status" value="1"/>
</dbReference>
<accession>A0A134BCI6</accession>
<dbReference type="InterPro" id="IPR046342">
    <property type="entry name" value="CBS_dom_sf"/>
</dbReference>
<feature type="transmembrane region" description="Helical" evidence="11">
    <location>
        <begin position="107"/>
        <end position="127"/>
    </location>
</feature>
<dbReference type="FunFam" id="3.10.580.10:FF:000002">
    <property type="entry name" value="Magnesium/cobalt efflux protein CorC"/>
    <property type="match status" value="1"/>
</dbReference>
<evidence type="ECO:0000259" key="13">
    <source>
        <dbReference type="PROSITE" id="PS51846"/>
    </source>
</evidence>
<dbReference type="InterPro" id="IPR016169">
    <property type="entry name" value="FAD-bd_PCMH_sub2"/>
</dbReference>
<organism evidence="14 15">
    <name type="scientific">Porphyromonas somerae</name>
    <dbReference type="NCBI Taxonomy" id="322095"/>
    <lineage>
        <taxon>Bacteria</taxon>
        <taxon>Pseudomonadati</taxon>
        <taxon>Bacteroidota</taxon>
        <taxon>Bacteroidia</taxon>
        <taxon>Bacteroidales</taxon>
        <taxon>Porphyromonadaceae</taxon>
        <taxon>Porphyromonas</taxon>
    </lineage>
</organism>
<keyword evidence="7 9" id="KW-0129">CBS domain</keyword>
<evidence type="ECO:0000313" key="15">
    <source>
        <dbReference type="Proteomes" id="UP000070224"/>
    </source>
</evidence>